<dbReference type="EMBL" id="LWUJ01000013">
    <property type="protein sequence ID" value="OAL09885.1"/>
    <property type="molecule type" value="Genomic_DNA"/>
</dbReference>
<evidence type="ECO:0000313" key="7">
    <source>
        <dbReference type="Proteomes" id="UP000077623"/>
    </source>
</evidence>
<feature type="transmembrane region" description="Helical" evidence="5">
    <location>
        <begin position="211"/>
        <end position="230"/>
    </location>
</feature>
<evidence type="ECO:0000256" key="2">
    <source>
        <dbReference type="ARBA" id="ARBA00022692"/>
    </source>
</evidence>
<evidence type="ECO:0000256" key="4">
    <source>
        <dbReference type="ARBA" id="ARBA00023136"/>
    </source>
</evidence>
<keyword evidence="2 5" id="KW-0812">Transmembrane</keyword>
<dbReference type="InterPro" id="IPR003339">
    <property type="entry name" value="ABC/ECF_trnsptr_transmembrane"/>
</dbReference>
<organism evidence="6 7">
    <name type="scientific">Candidatus Mycoplasma haematobovis</name>
    <dbReference type="NCBI Taxonomy" id="432608"/>
    <lineage>
        <taxon>Bacteria</taxon>
        <taxon>Bacillati</taxon>
        <taxon>Mycoplasmatota</taxon>
        <taxon>Mollicutes</taxon>
        <taxon>Mycoplasmataceae</taxon>
        <taxon>Mycoplasma</taxon>
    </lineage>
</organism>
<dbReference type="Proteomes" id="UP000077623">
    <property type="component" value="Unassembled WGS sequence"/>
</dbReference>
<evidence type="ECO:0000256" key="1">
    <source>
        <dbReference type="ARBA" id="ARBA00004141"/>
    </source>
</evidence>
<accession>A0A1A9QD50</accession>
<dbReference type="Pfam" id="PF02361">
    <property type="entry name" value="CbiQ"/>
    <property type="match status" value="1"/>
</dbReference>
<dbReference type="PANTHER" id="PTHR33514:SF13">
    <property type="entry name" value="PROTEIN ABCI12, CHLOROPLASTIC"/>
    <property type="match status" value="1"/>
</dbReference>
<dbReference type="PANTHER" id="PTHR33514">
    <property type="entry name" value="PROTEIN ABCI12, CHLOROPLASTIC"/>
    <property type="match status" value="1"/>
</dbReference>
<reference evidence="7" key="1">
    <citation type="submission" date="2016-04" db="EMBL/GenBank/DDBJ databases">
        <authorList>
            <person name="Quiroz-Castaneda R.E."/>
            <person name="Martinez-Ocampo F."/>
        </authorList>
    </citation>
    <scope>NUCLEOTIDE SEQUENCE [LARGE SCALE GENOMIC DNA]</scope>
    <source>
        <strain evidence="7">INIFAP01</strain>
    </source>
</reference>
<dbReference type="CDD" id="cd16914">
    <property type="entry name" value="EcfT"/>
    <property type="match status" value="1"/>
</dbReference>
<evidence type="ECO:0000256" key="5">
    <source>
        <dbReference type="SAM" id="Phobius"/>
    </source>
</evidence>
<keyword evidence="7" id="KW-1185">Reference proteome</keyword>
<keyword evidence="3 5" id="KW-1133">Transmembrane helix</keyword>
<name>A0A1A9QD50_9MOLU</name>
<feature type="transmembrane region" description="Helical" evidence="5">
    <location>
        <begin position="20"/>
        <end position="53"/>
    </location>
</feature>
<dbReference type="STRING" id="432608.A6V39_04925"/>
<sequence length="378" mass="42999">MFLENSYEPKDTPVHKLNPLIKFLVFLSIIFLLFLRITLLTQLVLIGFVWVVVKYSDSQEFVTKQALPAYGFLICFLLTVNFFFMKSPGFWTSNVLSTYYDILGSKTYQKLEGDIVHHGWYWGGEILGGDSSVKLGDTAACIEREIGWNKMHDCGNHGAIKTALTAVTQSPKWRIMPINVGGQTKYVAFLPAWYTVSSFQIMNAFSLANKIILVIILSAIFTMTSPLTSFTYALEDLFRPLSILRLPTKLMALTVSIALRFVPSLITESFRIIRAQASRGIDYKNGRLTDKINALRSLFIPIFVISFIKSDELAAAMTARGYRPQENRTSFRAYKTENWELLVMGACMFVITILYYLFFNKYYLSSFGNAEMLISIAR</sequence>
<feature type="transmembrane region" description="Helical" evidence="5">
    <location>
        <begin position="250"/>
        <end position="273"/>
    </location>
</feature>
<dbReference type="AlphaFoldDB" id="A0A1A9QD50"/>
<feature type="transmembrane region" description="Helical" evidence="5">
    <location>
        <begin position="339"/>
        <end position="358"/>
    </location>
</feature>
<keyword evidence="4 5" id="KW-0472">Membrane</keyword>
<dbReference type="GO" id="GO:0005886">
    <property type="term" value="C:plasma membrane"/>
    <property type="evidence" value="ECO:0007669"/>
    <property type="project" value="TreeGrafter"/>
</dbReference>
<feature type="transmembrane region" description="Helical" evidence="5">
    <location>
        <begin position="65"/>
        <end position="84"/>
    </location>
</feature>
<proteinExistence type="predicted"/>
<evidence type="ECO:0000313" key="6">
    <source>
        <dbReference type="EMBL" id="OAL09885.1"/>
    </source>
</evidence>
<protein>
    <submittedName>
        <fullName evidence="6">Metal ABC transporter permease</fullName>
    </submittedName>
</protein>
<comment type="subcellular location">
    <subcellularLocation>
        <location evidence="1">Membrane</location>
        <topology evidence="1">Multi-pass membrane protein</topology>
    </subcellularLocation>
</comment>
<comment type="caution">
    <text evidence="6">The sequence shown here is derived from an EMBL/GenBank/DDBJ whole genome shotgun (WGS) entry which is preliminary data.</text>
</comment>
<gene>
    <name evidence="6" type="ORF">A6V39_04925</name>
</gene>
<dbReference type="RefSeq" id="WP_187150617.1">
    <property type="nucleotide sequence ID" value="NZ_LWUJ01000013.1"/>
</dbReference>
<evidence type="ECO:0000256" key="3">
    <source>
        <dbReference type="ARBA" id="ARBA00022989"/>
    </source>
</evidence>